<dbReference type="AlphaFoldDB" id="A0A554VLF9"/>
<feature type="domain" description="UBP-type" evidence="1">
    <location>
        <begin position="6"/>
        <end position="95"/>
    </location>
</feature>
<accession>A0A554VLF9</accession>
<sequence>MKLRTKICEHLEDFNTANIKKDDRYQCVECIKTGDNWVHLRTCQECGVTLCCDSSPNKHASHHYQTYKNHSVIISAEPKEKWAWCYEHKSFLEYE</sequence>
<comment type="caution">
    <text evidence="2">The sequence shown here is derived from an EMBL/GenBank/DDBJ whole genome shotgun (WGS) entry which is preliminary data.</text>
</comment>
<protein>
    <submittedName>
        <fullName evidence="2">UBP-type zinc finger domain-containing protein</fullName>
    </submittedName>
</protein>
<dbReference type="Pfam" id="PF02148">
    <property type="entry name" value="zf-UBP"/>
    <property type="match status" value="1"/>
</dbReference>
<dbReference type="RefSeq" id="WP_109434775.1">
    <property type="nucleotide sequence ID" value="NZ_CANLFO010000014.1"/>
</dbReference>
<dbReference type="InterPro" id="IPR001607">
    <property type="entry name" value="Znf_UBP"/>
</dbReference>
<evidence type="ECO:0000259" key="1">
    <source>
        <dbReference type="PROSITE" id="PS50271"/>
    </source>
</evidence>
<dbReference type="PROSITE" id="PS50271">
    <property type="entry name" value="ZF_UBP"/>
    <property type="match status" value="1"/>
</dbReference>
<proteinExistence type="predicted"/>
<dbReference type="SUPFAM" id="SSF57850">
    <property type="entry name" value="RING/U-box"/>
    <property type="match status" value="1"/>
</dbReference>
<evidence type="ECO:0000313" key="2">
    <source>
        <dbReference type="EMBL" id="TSE08937.1"/>
    </source>
</evidence>
<evidence type="ECO:0000313" key="3">
    <source>
        <dbReference type="Proteomes" id="UP000318833"/>
    </source>
</evidence>
<dbReference type="Proteomes" id="UP000318833">
    <property type="component" value="Unassembled WGS sequence"/>
</dbReference>
<keyword evidence="3" id="KW-1185">Reference proteome</keyword>
<organism evidence="2 3">
    <name type="scientific">Aquimarina algiphila</name>
    <dbReference type="NCBI Taxonomy" id="2047982"/>
    <lineage>
        <taxon>Bacteria</taxon>
        <taxon>Pseudomonadati</taxon>
        <taxon>Bacteroidota</taxon>
        <taxon>Flavobacteriia</taxon>
        <taxon>Flavobacteriales</taxon>
        <taxon>Flavobacteriaceae</taxon>
        <taxon>Aquimarina</taxon>
    </lineage>
</organism>
<dbReference type="OrthoDB" id="120315at2"/>
<gene>
    <name evidence="2" type="ORF">FOF46_10730</name>
</gene>
<dbReference type="GO" id="GO:0008270">
    <property type="term" value="F:zinc ion binding"/>
    <property type="evidence" value="ECO:0007669"/>
    <property type="project" value="InterPro"/>
</dbReference>
<reference evidence="2 3" key="1">
    <citation type="submission" date="2019-07" db="EMBL/GenBank/DDBJ databases">
        <title>The draft genome sequence of Aquimarina algiphila M91.</title>
        <authorList>
            <person name="Meng X."/>
        </authorList>
    </citation>
    <scope>NUCLEOTIDE SEQUENCE [LARGE SCALE GENOMIC DNA]</scope>
    <source>
        <strain evidence="2 3">M91</strain>
    </source>
</reference>
<dbReference type="EMBL" id="VLNR01000018">
    <property type="protein sequence ID" value="TSE08937.1"/>
    <property type="molecule type" value="Genomic_DNA"/>
</dbReference>
<dbReference type="InterPro" id="IPR013083">
    <property type="entry name" value="Znf_RING/FYVE/PHD"/>
</dbReference>
<name>A0A554VLF9_9FLAO</name>
<dbReference type="Gene3D" id="3.30.40.10">
    <property type="entry name" value="Zinc/RING finger domain, C3HC4 (zinc finger)"/>
    <property type="match status" value="1"/>
</dbReference>